<dbReference type="AlphaFoldDB" id="A0AA35YMX0"/>
<evidence type="ECO:0000313" key="3">
    <source>
        <dbReference type="Proteomes" id="UP001177003"/>
    </source>
</evidence>
<evidence type="ECO:0000256" key="1">
    <source>
        <dbReference type="SAM" id="MobiDB-lite"/>
    </source>
</evidence>
<dbReference type="Proteomes" id="UP001177003">
    <property type="component" value="Chromosome 3"/>
</dbReference>
<keyword evidence="3" id="KW-1185">Reference proteome</keyword>
<sequence>MDVKKVREDVNLKLQELCDDMVREVTVVHNDYATLHKKVDIICDAVTKYVTLCESLSPQISQLSTTINQKFGEAISMIKDSKDSVLKSATSLIITHEFLLQKFTQFEAIIHRQLAPLSTISNLLPTSAPPVRTGVQGGEKRVGEGSHAKDGGDALHGEAKLWVKFIIQSFHRLSLEFRVLD</sequence>
<name>A0AA35YMX0_LACSI</name>
<organism evidence="2 3">
    <name type="scientific">Lactuca saligna</name>
    <name type="common">Willowleaf lettuce</name>
    <dbReference type="NCBI Taxonomy" id="75948"/>
    <lineage>
        <taxon>Eukaryota</taxon>
        <taxon>Viridiplantae</taxon>
        <taxon>Streptophyta</taxon>
        <taxon>Embryophyta</taxon>
        <taxon>Tracheophyta</taxon>
        <taxon>Spermatophyta</taxon>
        <taxon>Magnoliopsida</taxon>
        <taxon>eudicotyledons</taxon>
        <taxon>Gunneridae</taxon>
        <taxon>Pentapetalae</taxon>
        <taxon>asterids</taxon>
        <taxon>campanulids</taxon>
        <taxon>Asterales</taxon>
        <taxon>Asteraceae</taxon>
        <taxon>Cichorioideae</taxon>
        <taxon>Cichorieae</taxon>
        <taxon>Lactucinae</taxon>
        <taxon>Lactuca</taxon>
    </lineage>
</organism>
<dbReference type="EMBL" id="OX465079">
    <property type="protein sequence ID" value="CAI9276980.1"/>
    <property type="molecule type" value="Genomic_DNA"/>
</dbReference>
<gene>
    <name evidence="2" type="ORF">LSALG_LOCUS16934</name>
</gene>
<reference evidence="2" key="1">
    <citation type="submission" date="2023-04" db="EMBL/GenBank/DDBJ databases">
        <authorList>
            <person name="Vijverberg K."/>
            <person name="Xiong W."/>
            <person name="Schranz E."/>
        </authorList>
    </citation>
    <scope>NUCLEOTIDE SEQUENCE</scope>
</reference>
<feature type="region of interest" description="Disordered" evidence="1">
    <location>
        <begin position="128"/>
        <end position="151"/>
    </location>
</feature>
<proteinExistence type="predicted"/>
<accession>A0AA35YMX0</accession>
<protein>
    <submittedName>
        <fullName evidence="2">Uncharacterized protein</fullName>
    </submittedName>
</protein>
<evidence type="ECO:0000313" key="2">
    <source>
        <dbReference type="EMBL" id="CAI9276980.1"/>
    </source>
</evidence>
<feature type="compositionally biased region" description="Basic and acidic residues" evidence="1">
    <location>
        <begin position="138"/>
        <end position="151"/>
    </location>
</feature>